<keyword evidence="7" id="KW-1185">Reference proteome</keyword>
<dbReference type="InterPro" id="IPR006047">
    <property type="entry name" value="GH13_cat_dom"/>
</dbReference>
<proteinExistence type="inferred from homology"/>
<dbReference type="GO" id="GO:0009313">
    <property type="term" value="P:oligosaccharide catabolic process"/>
    <property type="evidence" value="ECO:0007669"/>
    <property type="project" value="TreeGrafter"/>
</dbReference>
<feature type="region of interest" description="Disordered" evidence="4">
    <location>
        <begin position="367"/>
        <end position="390"/>
    </location>
</feature>
<gene>
    <name evidence="6" type="ORF">LX83_000025</name>
</gene>
<evidence type="ECO:0000256" key="3">
    <source>
        <dbReference type="ARBA" id="ARBA00023295"/>
    </source>
</evidence>
<feature type="domain" description="Glycosyl hydrolase family 13 catalytic" evidence="5">
    <location>
        <begin position="14"/>
        <end position="391"/>
    </location>
</feature>
<dbReference type="Gene3D" id="3.90.400.10">
    <property type="entry name" value="Oligo-1,6-glucosidase, Domain 2"/>
    <property type="match status" value="1"/>
</dbReference>
<dbReference type="InterPro" id="IPR017853">
    <property type="entry name" value="GH"/>
</dbReference>
<sequence length="526" mass="58388">MSDHPWWRDAIGYQVYLPSFQDSDGDGWGDLPGLLSRLDYLHDLGVTLLWISPFHPSPMRDHGYDITDYRAVDPRYGTLSDVDALLSAAHERGMRVVADLVVNHTSSEHPWFVSSRRSRTDPLRDRYIWRDPAPDGGPPNNWLSHFGGPAWTFDQRTGQYYLHLFTPHQPDLNWQHPDVADEVDGILRFWFDRGLDGFRVDTAHYLTKHPDLPDNPWLAPDDVPVQGGVAAEWLTQDHRYDIEQPSAMAIHRRWRAIADAYDAVLIGEVYILDPGRLASYVEADGLHSAFWFGLVESDWAPDRVATMLRAAAAAAPNLSWVQSSHDRRRAATRYGSARRATAVATLLMGLPGIPFLYNGEELGLRDGTIPPGQAQDPLAAADGSQARDGARTPMPWAPGPGLGFTTAPAAWLPFGDRAPADTVAVQQHDPTSPLSTHRRLIATRARTAHQRSAPVWLAHTGDVLAYRTGSVVVAANLSDRPHPFDLGPGRWRCEFDTDNPAAERVPGKLDPGQAVIARHHAPEDPD</sequence>
<organism evidence="6 7">
    <name type="scientific">Goodfellowiella coeruleoviolacea</name>
    <dbReference type="NCBI Taxonomy" id="334858"/>
    <lineage>
        <taxon>Bacteria</taxon>
        <taxon>Bacillati</taxon>
        <taxon>Actinomycetota</taxon>
        <taxon>Actinomycetes</taxon>
        <taxon>Pseudonocardiales</taxon>
        <taxon>Pseudonocardiaceae</taxon>
        <taxon>Goodfellowiella</taxon>
    </lineage>
</organism>
<comment type="similarity">
    <text evidence="1">Belongs to the glycosyl hydrolase 13 family.</text>
</comment>
<evidence type="ECO:0000313" key="6">
    <source>
        <dbReference type="EMBL" id="MCP2163185.1"/>
    </source>
</evidence>
<keyword evidence="3" id="KW-0326">Glycosidase</keyword>
<dbReference type="SMART" id="SM00642">
    <property type="entry name" value="Aamy"/>
    <property type="match status" value="1"/>
</dbReference>
<dbReference type="EMBL" id="JAMTCK010000001">
    <property type="protein sequence ID" value="MCP2163185.1"/>
    <property type="molecule type" value="Genomic_DNA"/>
</dbReference>
<keyword evidence="2" id="KW-0378">Hydrolase</keyword>
<name>A0AAE3G969_9PSEU</name>
<reference evidence="6" key="1">
    <citation type="submission" date="2022-06" db="EMBL/GenBank/DDBJ databases">
        <title>Genomic Encyclopedia of Archaeal and Bacterial Type Strains, Phase II (KMG-II): from individual species to whole genera.</title>
        <authorList>
            <person name="Goeker M."/>
        </authorList>
    </citation>
    <scope>NUCLEOTIDE SEQUENCE</scope>
    <source>
        <strain evidence="6">DSM 43935</strain>
    </source>
</reference>
<dbReference type="Gene3D" id="3.20.20.80">
    <property type="entry name" value="Glycosidases"/>
    <property type="match status" value="2"/>
</dbReference>
<comment type="caution">
    <text evidence="6">The sequence shown here is derived from an EMBL/GenBank/DDBJ whole genome shotgun (WGS) entry which is preliminary data.</text>
</comment>
<evidence type="ECO:0000256" key="1">
    <source>
        <dbReference type="ARBA" id="ARBA00008061"/>
    </source>
</evidence>
<dbReference type="Pfam" id="PF00128">
    <property type="entry name" value="Alpha-amylase"/>
    <property type="match status" value="1"/>
</dbReference>
<dbReference type="SUPFAM" id="SSF51445">
    <property type="entry name" value="(Trans)glycosidases"/>
    <property type="match status" value="1"/>
</dbReference>
<evidence type="ECO:0000256" key="4">
    <source>
        <dbReference type="SAM" id="MobiDB-lite"/>
    </source>
</evidence>
<dbReference type="GO" id="GO:0004556">
    <property type="term" value="F:alpha-amylase activity"/>
    <property type="evidence" value="ECO:0007669"/>
    <property type="project" value="TreeGrafter"/>
</dbReference>
<dbReference type="Proteomes" id="UP001206128">
    <property type="component" value="Unassembled WGS sequence"/>
</dbReference>
<dbReference type="PANTHER" id="PTHR10357:SF179">
    <property type="entry name" value="NEUTRAL AND BASIC AMINO ACID TRANSPORT PROTEIN RBAT"/>
    <property type="match status" value="1"/>
</dbReference>
<evidence type="ECO:0000256" key="2">
    <source>
        <dbReference type="ARBA" id="ARBA00022801"/>
    </source>
</evidence>
<dbReference type="AlphaFoldDB" id="A0AAE3G969"/>
<accession>A0AAE3G969</accession>
<dbReference type="RefSeq" id="WP_253765605.1">
    <property type="nucleotide sequence ID" value="NZ_JAMTCK010000001.1"/>
</dbReference>
<protein>
    <submittedName>
        <fullName evidence="6">Alpha-glucosidase</fullName>
    </submittedName>
</protein>
<evidence type="ECO:0000313" key="7">
    <source>
        <dbReference type="Proteomes" id="UP001206128"/>
    </source>
</evidence>
<dbReference type="InterPro" id="IPR045857">
    <property type="entry name" value="O16G_dom_2"/>
</dbReference>
<dbReference type="PANTHER" id="PTHR10357">
    <property type="entry name" value="ALPHA-AMYLASE FAMILY MEMBER"/>
    <property type="match status" value="1"/>
</dbReference>
<evidence type="ECO:0000259" key="5">
    <source>
        <dbReference type="SMART" id="SM00642"/>
    </source>
</evidence>
<feature type="region of interest" description="Disordered" evidence="4">
    <location>
        <begin position="498"/>
        <end position="526"/>
    </location>
</feature>
<dbReference type="FunFam" id="3.90.400.10:FF:000002">
    <property type="entry name" value="Sucrose isomerase"/>
    <property type="match status" value="1"/>
</dbReference>